<dbReference type="EnsemblFungi" id="MAPG_07075T0">
    <property type="protein sequence ID" value="MAPG_07075T0"/>
    <property type="gene ID" value="MAPG_07075"/>
</dbReference>
<dbReference type="AlphaFoldDB" id="A0A0C4E3Q8"/>
<evidence type="ECO:0000313" key="2">
    <source>
        <dbReference type="EnsemblFungi" id="MAPG_07075T0"/>
    </source>
</evidence>
<evidence type="ECO:0000313" key="3">
    <source>
        <dbReference type="Proteomes" id="UP000011715"/>
    </source>
</evidence>
<dbReference type="OrthoDB" id="2772415at2759"/>
<dbReference type="EMBL" id="GL876971">
    <property type="protein sequence ID" value="KLU88088.1"/>
    <property type="molecule type" value="Genomic_DNA"/>
</dbReference>
<accession>A0A0C4E3Q8</accession>
<dbReference type="Proteomes" id="UP000011715">
    <property type="component" value="Unassembled WGS sequence"/>
</dbReference>
<organism evidence="2 3">
    <name type="scientific">Magnaporthiopsis poae (strain ATCC 64411 / 73-15)</name>
    <name type="common">Kentucky bluegrass fungus</name>
    <name type="synonym">Magnaporthe poae</name>
    <dbReference type="NCBI Taxonomy" id="644358"/>
    <lineage>
        <taxon>Eukaryota</taxon>
        <taxon>Fungi</taxon>
        <taxon>Dikarya</taxon>
        <taxon>Ascomycota</taxon>
        <taxon>Pezizomycotina</taxon>
        <taxon>Sordariomycetes</taxon>
        <taxon>Sordariomycetidae</taxon>
        <taxon>Magnaporthales</taxon>
        <taxon>Magnaporthaceae</taxon>
        <taxon>Magnaporthiopsis</taxon>
    </lineage>
</organism>
<proteinExistence type="predicted"/>
<dbReference type="VEuPathDB" id="FungiDB:MAPG_07075"/>
<reference evidence="2" key="4">
    <citation type="journal article" date="2015" name="G3 (Bethesda)">
        <title>Genome sequences of three phytopathogenic species of the Magnaporthaceae family of fungi.</title>
        <authorList>
            <person name="Okagaki L.H."/>
            <person name="Nunes C.C."/>
            <person name="Sailsbery J."/>
            <person name="Clay B."/>
            <person name="Brown D."/>
            <person name="John T."/>
            <person name="Oh Y."/>
            <person name="Young N."/>
            <person name="Fitzgerald M."/>
            <person name="Haas B.J."/>
            <person name="Zeng Q."/>
            <person name="Young S."/>
            <person name="Adiconis X."/>
            <person name="Fan L."/>
            <person name="Levin J.Z."/>
            <person name="Mitchell T.K."/>
            <person name="Okubara P.A."/>
            <person name="Farman M.L."/>
            <person name="Kohn L.M."/>
            <person name="Birren B."/>
            <person name="Ma L.-J."/>
            <person name="Dean R.A."/>
        </authorList>
    </citation>
    <scope>NUCLEOTIDE SEQUENCE</scope>
    <source>
        <strain evidence="2">ATCC 64411 / 73-15</strain>
    </source>
</reference>
<evidence type="ECO:0000313" key="1">
    <source>
        <dbReference type="EMBL" id="KLU88088.1"/>
    </source>
</evidence>
<reference evidence="2" key="5">
    <citation type="submission" date="2015-06" db="UniProtKB">
        <authorList>
            <consortium name="EnsemblFungi"/>
        </authorList>
    </citation>
    <scope>IDENTIFICATION</scope>
    <source>
        <strain evidence="2">ATCC 64411</strain>
    </source>
</reference>
<name>A0A0C4E3Q8_MAGP6</name>
<gene>
    <name evidence="1" type="ORF">MAPG_07075</name>
</gene>
<dbReference type="OMA" id="QIHQIAR"/>
<protein>
    <submittedName>
        <fullName evidence="1 2">Uncharacterized protein</fullName>
    </submittedName>
</protein>
<keyword evidence="3" id="KW-1185">Reference proteome</keyword>
<dbReference type="eggNOG" id="ENOG502SP0W">
    <property type="taxonomic scope" value="Eukaryota"/>
</dbReference>
<reference evidence="3" key="1">
    <citation type="submission" date="2010-05" db="EMBL/GenBank/DDBJ databases">
        <title>The genome sequence of Magnaporthe poae strain ATCC 64411.</title>
        <authorList>
            <person name="Ma L.-J."/>
            <person name="Dead R."/>
            <person name="Young S."/>
            <person name="Zeng Q."/>
            <person name="Koehrsen M."/>
            <person name="Alvarado L."/>
            <person name="Berlin A."/>
            <person name="Chapman S.B."/>
            <person name="Chen Z."/>
            <person name="Freedman E."/>
            <person name="Gellesch M."/>
            <person name="Goldberg J."/>
            <person name="Griggs A."/>
            <person name="Gujja S."/>
            <person name="Heilman E.R."/>
            <person name="Heiman D."/>
            <person name="Hepburn T."/>
            <person name="Howarth C."/>
            <person name="Jen D."/>
            <person name="Larson L."/>
            <person name="Mehta T."/>
            <person name="Neiman D."/>
            <person name="Pearson M."/>
            <person name="Roberts A."/>
            <person name="Saif S."/>
            <person name="Shea T."/>
            <person name="Shenoy N."/>
            <person name="Sisk P."/>
            <person name="Stolte C."/>
            <person name="Sykes S."/>
            <person name="Walk T."/>
            <person name="White J."/>
            <person name="Yandava C."/>
            <person name="Haas B."/>
            <person name="Nusbaum C."/>
            <person name="Birren B."/>
        </authorList>
    </citation>
    <scope>NUCLEOTIDE SEQUENCE [LARGE SCALE GENOMIC DNA]</scope>
    <source>
        <strain evidence="3">ATCC 64411 / 73-15</strain>
    </source>
</reference>
<dbReference type="EMBL" id="ADBL01001707">
    <property type="status" value="NOT_ANNOTATED_CDS"/>
    <property type="molecule type" value="Genomic_DNA"/>
</dbReference>
<sequence length="117" mass="13023">MASPKGPFRLVTVNTAPERAKRLIGRMVEALKDQYTIDYVANCESIEEVEGKVKEFQPDVLFSASMWSAEEAARIQAIARSIRPDIKLHAIPQGLQVEKGPDAIVEHLLEEVPRLLG</sequence>
<reference evidence="1" key="3">
    <citation type="submission" date="2011-03" db="EMBL/GenBank/DDBJ databases">
        <title>Annotation of Magnaporthe poae ATCC 64411.</title>
        <authorList>
            <person name="Ma L.-J."/>
            <person name="Dead R."/>
            <person name="Young S.K."/>
            <person name="Zeng Q."/>
            <person name="Gargeya S."/>
            <person name="Fitzgerald M."/>
            <person name="Haas B."/>
            <person name="Abouelleil A."/>
            <person name="Alvarado L."/>
            <person name="Arachchi H.M."/>
            <person name="Berlin A."/>
            <person name="Brown A."/>
            <person name="Chapman S.B."/>
            <person name="Chen Z."/>
            <person name="Dunbar C."/>
            <person name="Freedman E."/>
            <person name="Gearin G."/>
            <person name="Gellesch M."/>
            <person name="Goldberg J."/>
            <person name="Griggs A."/>
            <person name="Gujja S."/>
            <person name="Heiman D."/>
            <person name="Howarth C."/>
            <person name="Larson L."/>
            <person name="Lui A."/>
            <person name="MacDonald P.J.P."/>
            <person name="Mehta T."/>
            <person name="Montmayeur A."/>
            <person name="Murphy C."/>
            <person name="Neiman D."/>
            <person name="Pearson M."/>
            <person name="Priest M."/>
            <person name="Roberts A."/>
            <person name="Saif S."/>
            <person name="Shea T."/>
            <person name="Shenoy N."/>
            <person name="Sisk P."/>
            <person name="Stolte C."/>
            <person name="Sykes S."/>
            <person name="Yandava C."/>
            <person name="Wortman J."/>
            <person name="Nusbaum C."/>
            <person name="Birren B."/>
        </authorList>
    </citation>
    <scope>NUCLEOTIDE SEQUENCE</scope>
    <source>
        <strain evidence="1">ATCC 64411</strain>
    </source>
</reference>
<reference evidence="1" key="2">
    <citation type="submission" date="2010-05" db="EMBL/GenBank/DDBJ databases">
        <title>The Genome Sequence of Magnaporthe poae strain ATCC 64411.</title>
        <authorList>
            <consortium name="The Broad Institute Genome Sequencing Platform"/>
            <consortium name="Broad Institute Genome Sequencing Center for Infectious Disease"/>
            <person name="Ma L.-J."/>
            <person name="Dead R."/>
            <person name="Young S."/>
            <person name="Zeng Q."/>
            <person name="Koehrsen M."/>
            <person name="Alvarado L."/>
            <person name="Berlin A."/>
            <person name="Chapman S.B."/>
            <person name="Chen Z."/>
            <person name="Freedman E."/>
            <person name="Gellesch M."/>
            <person name="Goldberg J."/>
            <person name="Griggs A."/>
            <person name="Gujja S."/>
            <person name="Heilman E.R."/>
            <person name="Heiman D."/>
            <person name="Hepburn T."/>
            <person name="Howarth C."/>
            <person name="Jen D."/>
            <person name="Larson L."/>
            <person name="Mehta T."/>
            <person name="Neiman D."/>
            <person name="Pearson M."/>
            <person name="Roberts A."/>
            <person name="Saif S."/>
            <person name="Shea T."/>
            <person name="Shenoy N."/>
            <person name="Sisk P."/>
            <person name="Stolte C."/>
            <person name="Sykes S."/>
            <person name="Walk T."/>
            <person name="White J."/>
            <person name="Yandava C."/>
            <person name="Haas B."/>
            <person name="Nusbaum C."/>
            <person name="Birren B."/>
        </authorList>
    </citation>
    <scope>NUCLEOTIDE SEQUENCE</scope>
    <source>
        <strain evidence="1">ATCC 64411</strain>
    </source>
</reference>